<dbReference type="EMBL" id="JAAAJA010000070">
    <property type="protein sequence ID" value="KAG0263624.1"/>
    <property type="molecule type" value="Genomic_DNA"/>
</dbReference>
<feature type="region of interest" description="Disordered" evidence="1">
    <location>
        <begin position="181"/>
        <end position="226"/>
    </location>
</feature>
<evidence type="ECO:0000313" key="2">
    <source>
        <dbReference type="EMBL" id="KAG0263624.1"/>
    </source>
</evidence>
<sequence>MEAETTANTPSISALTSTTTISGAQETSGGGSLSLRTLDIKHRVPDTNYVRWRVFTSTLDVLPSLQNLSLTGVGFRGADEDEDGAMAATMIVDMSMTSTIIPIVHHNHVPGHGHAVELGQQQHQKDPHLKSRTYPQIQSLSLTFCECPMSTMLDLNRALPQLESLELNKCRNNCLQVFEPEPPHQNNSANNNNGVNNNNTNNNHAHHQPHQYLHPQNHHGRTVPTPPPPAFPNLTQLKIMDRYQGHQVPIYEIIKTRPKLDSLEIQDITLNLESLMVMAGYCAEQGRFLRRFLLAPFWSLSNTRGFERLYEAPFLAKARHLFIQEELTEKILFASTLTTLYIDVGFGGEVIFENECAPVSVWNAVLRRLPNLSVLRIDRYVTDYALFDGLGRSPIPTPLLPEILAADTATSTALPSATSNALKATTSTALDLQGTTREDWSQERPFLQVLQLTFRDSFIVKTIDLDRELVQRFRFLEKLHFGCYRKPDDLDAYNHRWRPGLTVEHRRCLFK</sequence>
<dbReference type="Proteomes" id="UP000726737">
    <property type="component" value="Unassembled WGS sequence"/>
</dbReference>
<dbReference type="InterPro" id="IPR032675">
    <property type="entry name" value="LRR_dom_sf"/>
</dbReference>
<evidence type="ECO:0008006" key="4">
    <source>
        <dbReference type="Google" id="ProtNLM"/>
    </source>
</evidence>
<evidence type="ECO:0000256" key="1">
    <source>
        <dbReference type="SAM" id="MobiDB-lite"/>
    </source>
</evidence>
<evidence type="ECO:0000313" key="3">
    <source>
        <dbReference type="Proteomes" id="UP000726737"/>
    </source>
</evidence>
<name>A0A9P6Q9I4_9FUNG</name>
<dbReference type="OrthoDB" id="2338788at2759"/>
<accession>A0A9P6Q9I4</accession>
<protein>
    <recommendedName>
        <fullName evidence="4">F-box domain-containing protein</fullName>
    </recommendedName>
</protein>
<organism evidence="2 3">
    <name type="scientific">Mortierella polycephala</name>
    <dbReference type="NCBI Taxonomy" id="41804"/>
    <lineage>
        <taxon>Eukaryota</taxon>
        <taxon>Fungi</taxon>
        <taxon>Fungi incertae sedis</taxon>
        <taxon>Mucoromycota</taxon>
        <taxon>Mortierellomycotina</taxon>
        <taxon>Mortierellomycetes</taxon>
        <taxon>Mortierellales</taxon>
        <taxon>Mortierellaceae</taxon>
        <taxon>Mortierella</taxon>
    </lineage>
</organism>
<gene>
    <name evidence="2" type="ORF">BG011_008474</name>
</gene>
<proteinExistence type="predicted"/>
<feature type="compositionally biased region" description="Low complexity" evidence="1">
    <location>
        <begin position="186"/>
        <end position="203"/>
    </location>
</feature>
<keyword evidence="3" id="KW-1185">Reference proteome</keyword>
<reference evidence="2" key="1">
    <citation type="journal article" date="2020" name="Fungal Divers.">
        <title>Resolving the Mortierellaceae phylogeny through synthesis of multi-gene phylogenetics and phylogenomics.</title>
        <authorList>
            <person name="Vandepol N."/>
            <person name="Liber J."/>
            <person name="Desiro A."/>
            <person name="Na H."/>
            <person name="Kennedy M."/>
            <person name="Barry K."/>
            <person name="Grigoriev I.V."/>
            <person name="Miller A.N."/>
            <person name="O'Donnell K."/>
            <person name="Stajich J.E."/>
            <person name="Bonito G."/>
        </authorList>
    </citation>
    <scope>NUCLEOTIDE SEQUENCE</scope>
    <source>
        <strain evidence="2">KOD948</strain>
    </source>
</reference>
<comment type="caution">
    <text evidence="2">The sequence shown here is derived from an EMBL/GenBank/DDBJ whole genome shotgun (WGS) entry which is preliminary data.</text>
</comment>
<dbReference type="SUPFAM" id="SSF52047">
    <property type="entry name" value="RNI-like"/>
    <property type="match status" value="1"/>
</dbReference>
<dbReference type="AlphaFoldDB" id="A0A9P6Q9I4"/>
<dbReference type="Gene3D" id="3.80.10.10">
    <property type="entry name" value="Ribonuclease Inhibitor"/>
    <property type="match status" value="1"/>
</dbReference>